<dbReference type="Proteomes" id="UP000626109">
    <property type="component" value="Unassembled WGS sequence"/>
</dbReference>
<evidence type="ECO:0000313" key="4">
    <source>
        <dbReference type="EMBL" id="CAE8636662.1"/>
    </source>
</evidence>
<accession>A0A813HEX5</accession>
<evidence type="ECO:0000313" key="8">
    <source>
        <dbReference type="Proteomes" id="UP000654075"/>
    </source>
</evidence>
<keyword evidence="1" id="KW-0472">Membrane</keyword>
<feature type="transmembrane region" description="Helical" evidence="1">
    <location>
        <begin position="74"/>
        <end position="94"/>
    </location>
</feature>
<evidence type="ECO:0000256" key="2">
    <source>
        <dbReference type="SAM" id="SignalP"/>
    </source>
</evidence>
<evidence type="ECO:0000313" key="7">
    <source>
        <dbReference type="EMBL" id="CAE8711429.1"/>
    </source>
</evidence>
<evidence type="ECO:0000313" key="5">
    <source>
        <dbReference type="EMBL" id="CAE8636663.1"/>
    </source>
</evidence>
<dbReference type="AlphaFoldDB" id="A0A813HEX5"/>
<keyword evidence="8" id="KW-1185">Reference proteome</keyword>
<keyword evidence="1" id="KW-0812">Transmembrane</keyword>
<evidence type="ECO:0000256" key="1">
    <source>
        <dbReference type="SAM" id="Phobius"/>
    </source>
</evidence>
<evidence type="ECO:0000313" key="6">
    <source>
        <dbReference type="EMBL" id="CAE8711427.1"/>
    </source>
</evidence>
<keyword evidence="2" id="KW-0732">Signal</keyword>
<protein>
    <submittedName>
        <fullName evidence="3">Uncharacterized protein</fullName>
    </submittedName>
</protein>
<dbReference type="EMBL" id="CAJNNW010032163">
    <property type="protein sequence ID" value="CAE8711427.1"/>
    <property type="molecule type" value="Genomic_DNA"/>
</dbReference>
<evidence type="ECO:0000313" key="3">
    <source>
        <dbReference type="EMBL" id="CAE8636661.1"/>
    </source>
</evidence>
<organism evidence="3 8">
    <name type="scientific">Polarella glacialis</name>
    <name type="common">Dinoflagellate</name>
    <dbReference type="NCBI Taxonomy" id="89957"/>
    <lineage>
        <taxon>Eukaryota</taxon>
        <taxon>Sar</taxon>
        <taxon>Alveolata</taxon>
        <taxon>Dinophyceae</taxon>
        <taxon>Suessiales</taxon>
        <taxon>Suessiaceae</taxon>
        <taxon>Polarella</taxon>
    </lineage>
</organism>
<comment type="caution">
    <text evidence="3">The sequence shown here is derived from an EMBL/GenBank/DDBJ whole genome shotgun (WGS) entry which is preliminary data.</text>
</comment>
<gene>
    <name evidence="3" type="ORF">PGLA1383_LOCUS52071</name>
    <name evidence="4" type="ORF">PGLA1383_LOCUS52072</name>
    <name evidence="5" type="ORF">PGLA1383_LOCUS52073</name>
    <name evidence="6" type="ORF">PGLA2088_LOCUS36467</name>
    <name evidence="7" type="ORF">PGLA2088_LOCUS36469</name>
</gene>
<proteinExistence type="predicted"/>
<name>A0A813HEX5_POLGL</name>
<feature type="signal peptide" evidence="2">
    <location>
        <begin position="1"/>
        <end position="28"/>
    </location>
</feature>
<dbReference type="EMBL" id="CAJNNV010031527">
    <property type="protein sequence ID" value="CAE8636663.1"/>
    <property type="molecule type" value="Genomic_DNA"/>
</dbReference>
<feature type="chain" id="PRO_5036222082" evidence="2">
    <location>
        <begin position="29"/>
        <end position="99"/>
    </location>
</feature>
<dbReference type="EMBL" id="CAJNNW010032163">
    <property type="protein sequence ID" value="CAE8711429.1"/>
    <property type="molecule type" value="Genomic_DNA"/>
</dbReference>
<dbReference type="Proteomes" id="UP000654075">
    <property type="component" value="Unassembled WGS sequence"/>
</dbReference>
<dbReference type="EMBL" id="CAJNNV010031527">
    <property type="protein sequence ID" value="CAE8636661.1"/>
    <property type="molecule type" value="Genomic_DNA"/>
</dbReference>
<keyword evidence="1" id="KW-1133">Transmembrane helix</keyword>
<sequence length="99" mass="9899">MAGNASTRASSVVLPLAVLLLVAGGALQAFVPAPGAASSLRGAEPAAAAVAYGALAAAMPAPAQAFSETELNQFGLAFSIFFLGFWIAGFFRLLTVGKL</sequence>
<dbReference type="EMBL" id="CAJNNV010031527">
    <property type="protein sequence ID" value="CAE8636662.1"/>
    <property type="molecule type" value="Genomic_DNA"/>
</dbReference>
<reference evidence="3" key="1">
    <citation type="submission" date="2021-02" db="EMBL/GenBank/DDBJ databases">
        <authorList>
            <person name="Dougan E. K."/>
            <person name="Rhodes N."/>
            <person name="Thang M."/>
            <person name="Chan C."/>
        </authorList>
    </citation>
    <scope>NUCLEOTIDE SEQUENCE</scope>
</reference>